<evidence type="ECO:0000313" key="1">
    <source>
        <dbReference type="EMBL" id="QEL18466.1"/>
    </source>
</evidence>
<evidence type="ECO:0000313" key="2">
    <source>
        <dbReference type="Proteomes" id="UP000324974"/>
    </source>
</evidence>
<gene>
    <name evidence="1" type="ORF">PX52LOC_05491</name>
</gene>
<dbReference type="Proteomes" id="UP000324974">
    <property type="component" value="Chromosome"/>
</dbReference>
<reference evidence="2" key="1">
    <citation type="submission" date="2019-08" db="EMBL/GenBank/DDBJ databases">
        <title>Limnoglobus roseus gen. nov., sp. nov., a novel freshwater planctomycete with a giant genome from the family Gemmataceae.</title>
        <authorList>
            <person name="Kulichevskaya I.S."/>
            <person name="Naumoff D.G."/>
            <person name="Miroshnikov K."/>
            <person name="Ivanova A."/>
            <person name="Philippov D.A."/>
            <person name="Hakobyan A."/>
            <person name="Rijpstra I.C."/>
            <person name="Sinninghe Damste J.S."/>
            <person name="Liesack W."/>
            <person name="Dedysh S.N."/>
        </authorList>
    </citation>
    <scope>NUCLEOTIDE SEQUENCE [LARGE SCALE GENOMIC DNA]</scope>
    <source>
        <strain evidence="2">PX52</strain>
    </source>
</reference>
<dbReference type="EMBL" id="CP042425">
    <property type="protein sequence ID" value="QEL18466.1"/>
    <property type="molecule type" value="Genomic_DNA"/>
</dbReference>
<dbReference type="AlphaFoldDB" id="A0A5C1AKD2"/>
<accession>A0A5C1AKD2</accession>
<dbReference type="OrthoDB" id="282782at2"/>
<name>A0A5C1AKD2_9BACT</name>
<protein>
    <submittedName>
        <fullName evidence="1">Uncharacterized protein</fullName>
    </submittedName>
</protein>
<keyword evidence="2" id="KW-1185">Reference proteome</keyword>
<organism evidence="1 2">
    <name type="scientific">Limnoglobus roseus</name>
    <dbReference type="NCBI Taxonomy" id="2598579"/>
    <lineage>
        <taxon>Bacteria</taxon>
        <taxon>Pseudomonadati</taxon>
        <taxon>Planctomycetota</taxon>
        <taxon>Planctomycetia</taxon>
        <taxon>Gemmatales</taxon>
        <taxon>Gemmataceae</taxon>
        <taxon>Limnoglobus</taxon>
    </lineage>
</organism>
<dbReference type="RefSeq" id="WP_149112977.1">
    <property type="nucleotide sequence ID" value="NZ_CP042425.1"/>
</dbReference>
<sequence>MSLSSAVKEFRARWLPNATSNGLTRMVSLLEQGSPLLIHGAFSRCASQGCLATHLAWHHPQTQALHAEAGVVWLTKIARMNPATSALLLEWDRSGVHNWELREDLLSECRQELERRAEGTDARHRREECCTV</sequence>
<proteinExistence type="predicted"/>
<dbReference type="KEGG" id="lrs:PX52LOC_05491"/>